<keyword evidence="1" id="KW-0732">Signal</keyword>
<proteinExistence type="predicted"/>
<protein>
    <recommendedName>
        <fullName evidence="2">DUF4468 domain-containing protein</fullName>
    </recommendedName>
</protein>
<organism evidence="3 4">
    <name type="scientific">Prevotella aff. ruminicola Tc2-24</name>
    <dbReference type="NCBI Taxonomy" id="81582"/>
    <lineage>
        <taxon>Bacteria</taxon>
        <taxon>Pseudomonadati</taxon>
        <taxon>Bacteroidota</taxon>
        <taxon>Bacteroidia</taxon>
        <taxon>Bacteroidales</taxon>
        <taxon>Prevotellaceae</taxon>
        <taxon>Prevotella</taxon>
    </lineage>
</organism>
<dbReference type="Proteomes" id="UP000199373">
    <property type="component" value="Unassembled WGS sequence"/>
</dbReference>
<feature type="domain" description="DUF4468" evidence="2">
    <location>
        <begin position="56"/>
        <end position="147"/>
    </location>
</feature>
<feature type="chain" id="PRO_5011537531" description="DUF4468 domain-containing protein" evidence="1">
    <location>
        <begin position="22"/>
        <end position="207"/>
    </location>
</feature>
<dbReference type="InterPro" id="IPR027823">
    <property type="entry name" value="DUF4468"/>
</dbReference>
<dbReference type="Pfam" id="PF14730">
    <property type="entry name" value="DUF4468"/>
    <property type="match status" value="1"/>
</dbReference>
<dbReference type="Gene3D" id="3.30.530.80">
    <property type="match status" value="1"/>
</dbReference>
<feature type="signal peptide" evidence="1">
    <location>
        <begin position="1"/>
        <end position="21"/>
    </location>
</feature>
<dbReference type="CDD" id="cd12190">
    <property type="entry name" value="Bacova_04320_like"/>
    <property type="match status" value="1"/>
</dbReference>
<evidence type="ECO:0000256" key="1">
    <source>
        <dbReference type="SAM" id="SignalP"/>
    </source>
</evidence>
<evidence type="ECO:0000313" key="4">
    <source>
        <dbReference type="Proteomes" id="UP000199373"/>
    </source>
</evidence>
<evidence type="ECO:0000313" key="3">
    <source>
        <dbReference type="EMBL" id="SEV86571.1"/>
    </source>
</evidence>
<gene>
    <name evidence="3" type="ORF">SAMN04487850_0582</name>
</gene>
<dbReference type="AlphaFoldDB" id="A0A1I0MGF5"/>
<accession>A0A1I0MGF5</accession>
<evidence type="ECO:0000259" key="2">
    <source>
        <dbReference type="Pfam" id="PF14730"/>
    </source>
</evidence>
<keyword evidence="4" id="KW-1185">Reference proteome</keyword>
<reference evidence="3 4" key="1">
    <citation type="submission" date="2016-10" db="EMBL/GenBank/DDBJ databases">
        <authorList>
            <person name="de Groot N.N."/>
        </authorList>
    </citation>
    <scope>NUCLEOTIDE SEQUENCE [LARGE SCALE GENOMIC DNA]</scope>
    <source>
        <strain evidence="3 4">TC2-24</strain>
    </source>
</reference>
<name>A0A1I0MGF5_9BACT</name>
<dbReference type="EMBL" id="FOIQ01000001">
    <property type="protein sequence ID" value="SEV86571.1"/>
    <property type="molecule type" value="Genomic_DNA"/>
</dbReference>
<sequence>MINMRKLFFVIIMLVPLAASAQDNTWEKIEQEPVENPDAKYLSPDAIPVSDGKVCFKTIIEAPGKTADQIYHILLKQLTKMTKEANQLEYSRVALQDSVLHQLGAVFHEWLVFKSVSLSLDQTKFNFRILVNCTDGKAEIKMTNIFYDYDVERKPIRYRAEEWITDKYAVNKKRTKLYPISGKFRRKTIDRKDFIFNKFETILNESK</sequence>